<feature type="domain" description="UBX" evidence="3">
    <location>
        <begin position="407"/>
        <end position="506"/>
    </location>
</feature>
<dbReference type="InterPro" id="IPR001012">
    <property type="entry name" value="UBX_dom"/>
</dbReference>
<dbReference type="InterPro" id="IPR006577">
    <property type="entry name" value="UAS"/>
</dbReference>
<name>A0ABR1DRI0_NECAM</name>
<evidence type="ECO:0000256" key="1">
    <source>
        <dbReference type="SAM" id="Coils"/>
    </source>
</evidence>
<evidence type="ECO:0000313" key="5">
    <source>
        <dbReference type="Proteomes" id="UP001303046"/>
    </source>
</evidence>
<evidence type="ECO:0000313" key="4">
    <source>
        <dbReference type="EMBL" id="KAK6753029.1"/>
    </source>
</evidence>
<dbReference type="Gene3D" id="3.40.30.10">
    <property type="entry name" value="Glutaredoxin"/>
    <property type="match status" value="1"/>
</dbReference>
<dbReference type="InterPro" id="IPR050730">
    <property type="entry name" value="UBX_domain-protein"/>
</dbReference>
<feature type="region of interest" description="Disordered" evidence="2">
    <location>
        <begin position="147"/>
        <end position="181"/>
    </location>
</feature>
<dbReference type="Pfam" id="PF00789">
    <property type="entry name" value="UBX"/>
    <property type="match status" value="1"/>
</dbReference>
<dbReference type="EMBL" id="JAVFWL010000005">
    <property type="protein sequence ID" value="KAK6753029.1"/>
    <property type="molecule type" value="Genomic_DNA"/>
</dbReference>
<gene>
    <name evidence="4" type="primary">Necator_chrV.g17350</name>
    <name evidence="4" type="ORF">RB195_012561</name>
</gene>
<feature type="compositionally biased region" description="Polar residues" evidence="2">
    <location>
        <begin position="147"/>
        <end position="168"/>
    </location>
</feature>
<dbReference type="SUPFAM" id="SSF52833">
    <property type="entry name" value="Thioredoxin-like"/>
    <property type="match status" value="1"/>
</dbReference>
<dbReference type="Proteomes" id="UP001303046">
    <property type="component" value="Unassembled WGS sequence"/>
</dbReference>
<dbReference type="InterPro" id="IPR036249">
    <property type="entry name" value="Thioredoxin-like_sf"/>
</dbReference>
<protein>
    <recommendedName>
        <fullName evidence="3">UBX domain-containing protein</fullName>
    </recommendedName>
</protein>
<evidence type="ECO:0000259" key="3">
    <source>
        <dbReference type="PROSITE" id="PS50033"/>
    </source>
</evidence>
<evidence type="ECO:0000256" key="2">
    <source>
        <dbReference type="SAM" id="MobiDB-lite"/>
    </source>
</evidence>
<proteinExistence type="predicted"/>
<comment type="caution">
    <text evidence="4">The sequence shown here is derived from an EMBL/GenBank/DDBJ whole genome shotgun (WGS) entry which is preliminary data.</text>
</comment>
<dbReference type="SMART" id="SM00594">
    <property type="entry name" value="UAS"/>
    <property type="match status" value="1"/>
</dbReference>
<reference evidence="4 5" key="1">
    <citation type="submission" date="2023-08" db="EMBL/GenBank/DDBJ databases">
        <title>A Necator americanus chromosomal reference genome.</title>
        <authorList>
            <person name="Ilik V."/>
            <person name="Petrzelkova K.J."/>
            <person name="Pardy F."/>
            <person name="Fuh T."/>
            <person name="Niatou-Singa F.S."/>
            <person name="Gouil Q."/>
            <person name="Baker L."/>
            <person name="Ritchie M.E."/>
            <person name="Jex A.R."/>
            <person name="Gazzola D."/>
            <person name="Li H."/>
            <person name="Toshio Fujiwara R."/>
            <person name="Zhan B."/>
            <person name="Aroian R.V."/>
            <person name="Pafco B."/>
            <person name="Schwarz E.M."/>
        </authorList>
    </citation>
    <scope>NUCLEOTIDE SEQUENCE [LARGE SCALE GENOMIC DNA]</scope>
    <source>
        <strain evidence="4 5">Aroian</strain>
        <tissue evidence="4">Whole animal</tissue>
    </source>
</reference>
<keyword evidence="1" id="KW-0175">Coiled coil</keyword>
<organism evidence="4 5">
    <name type="scientific">Necator americanus</name>
    <name type="common">Human hookworm</name>
    <dbReference type="NCBI Taxonomy" id="51031"/>
    <lineage>
        <taxon>Eukaryota</taxon>
        <taxon>Metazoa</taxon>
        <taxon>Ecdysozoa</taxon>
        <taxon>Nematoda</taxon>
        <taxon>Chromadorea</taxon>
        <taxon>Rhabditida</taxon>
        <taxon>Rhabditina</taxon>
        <taxon>Rhabditomorpha</taxon>
        <taxon>Strongyloidea</taxon>
        <taxon>Ancylostomatidae</taxon>
        <taxon>Bunostominae</taxon>
        <taxon>Necator</taxon>
    </lineage>
</organism>
<dbReference type="SUPFAM" id="SSF54236">
    <property type="entry name" value="Ubiquitin-like"/>
    <property type="match status" value="1"/>
</dbReference>
<dbReference type="PANTHER" id="PTHR23322">
    <property type="entry name" value="FAS-ASSOCIATED PROTEIN"/>
    <property type="match status" value="1"/>
</dbReference>
<feature type="coiled-coil region" evidence="1">
    <location>
        <begin position="311"/>
        <end position="401"/>
    </location>
</feature>
<keyword evidence="5" id="KW-1185">Reference proteome</keyword>
<dbReference type="PROSITE" id="PS50033">
    <property type="entry name" value="UBX"/>
    <property type="match status" value="1"/>
</dbReference>
<sequence length="511" mass="58431">MVNERSTDAGSEAQIANQVTNRNLLDGKRFTHHSPFNSRLNNITSDLDLTQKDSVTSLPNDCATRRDWDVVTAILAEAQRISSDSALKTPREDFEESNIELHTAVSSKKEDGKESGGGTGIASVDFSLTRMFPSFFGRSATTLRSASSIIPQNSRPTTELPSRNSTFKFPQAPKKPKNSRQDVLHFRSDYANKYAIGSRHTVDFYNGSYDDVQREAKSVVKLLIVFIHDPNNEDSKKLIHETLNSREFNRFVISNEVIVWGVASDSEEGKYVAYNLHVYKFPFVTMMCPRVDNRMFTVRRCSGFISAVDLVKKLQESVDITKDDIKALREQRDKLHKYRQIKEEQEREYKESVERDKRRMLEAKKVQREKQEAEEKERKRLNDIEERRKIIAAQRERLRQQLSEQPVGGEVVRIQVRFPSGVKFSKQFAVEDSLEKLFAAIICHETCPDFFTVFSGFPRCQIHCAPKWYHSLLSQQLLDDGQAPTKFHPASSFKEAGLKKAVGVFVNNCGT</sequence>
<dbReference type="Gene3D" id="3.10.20.90">
    <property type="entry name" value="Phosphatidylinositol 3-kinase Catalytic Subunit, Chain A, domain 1"/>
    <property type="match status" value="1"/>
</dbReference>
<accession>A0ABR1DRI0</accession>
<dbReference type="InterPro" id="IPR029071">
    <property type="entry name" value="Ubiquitin-like_domsf"/>
</dbReference>